<dbReference type="GO" id="GO:0048280">
    <property type="term" value="P:vesicle fusion with Golgi apparatus"/>
    <property type="evidence" value="ECO:0007669"/>
    <property type="project" value="TreeGrafter"/>
</dbReference>
<reference evidence="13" key="1">
    <citation type="journal article" date="2014" name="Proc. Natl. Acad. Sci. U.S.A.">
        <title>Extensive sampling of basidiomycete genomes demonstrates inadequacy of the white-rot/brown-rot paradigm for wood decay fungi.</title>
        <authorList>
            <person name="Riley R."/>
            <person name="Salamov A.A."/>
            <person name="Brown D.W."/>
            <person name="Nagy L.G."/>
            <person name="Floudas D."/>
            <person name="Held B.W."/>
            <person name="Levasseur A."/>
            <person name="Lombard V."/>
            <person name="Morin E."/>
            <person name="Otillar R."/>
            <person name="Lindquist E.A."/>
            <person name="Sun H."/>
            <person name="LaButti K.M."/>
            <person name="Schmutz J."/>
            <person name="Jabbour D."/>
            <person name="Luo H."/>
            <person name="Baker S.E."/>
            <person name="Pisabarro A.G."/>
            <person name="Walton J.D."/>
            <person name="Blanchette R.A."/>
            <person name="Henrissat B."/>
            <person name="Martin F."/>
            <person name="Cullen D."/>
            <person name="Hibbett D.S."/>
            <person name="Grigoriev I.V."/>
        </authorList>
    </citation>
    <scope>NUCLEOTIDE SEQUENCE [LARGE SCALE GENOMIC DNA]</scope>
    <source>
        <strain evidence="13">FD-172 SS1</strain>
    </source>
</reference>
<keyword evidence="5 10" id="KW-1133">Transmembrane helix</keyword>
<evidence type="ECO:0000256" key="7">
    <source>
        <dbReference type="ARBA" id="ARBA00023136"/>
    </source>
</evidence>
<evidence type="ECO:0000256" key="8">
    <source>
        <dbReference type="ARBA" id="ARBA00046280"/>
    </source>
</evidence>
<dbReference type="OrthoDB" id="430637at2759"/>
<dbReference type="GO" id="GO:0016236">
    <property type="term" value="P:macroautophagy"/>
    <property type="evidence" value="ECO:0007669"/>
    <property type="project" value="TreeGrafter"/>
</dbReference>
<dbReference type="InterPro" id="IPR010989">
    <property type="entry name" value="SNARE"/>
</dbReference>
<protein>
    <recommendedName>
        <fullName evidence="11">t-SNARE coiled-coil homology domain-containing protein</fullName>
    </recommendedName>
</protein>
<dbReference type="SMART" id="SM00397">
    <property type="entry name" value="t_SNARE"/>
    <property type="match status" value="1"/>
</dbReference>
<dbReference type="PIRSF" id="PIRSF028865">
    <property type="entry name" value="Membrin-2"/>
    <property type="match status" value="1"/>
</dbReference>
<dbReference type="HOGENOM" id="CLU_075474_0_1_1"/>
<dbReference type="Gene3D" id="1.20.5.110">
    <property type="match status" value="1"/>
</dbReference>
<dbReference type="GO" id="GO:0031201">
    <property type="term" value="C:SNARE complex"/>
    <property type="evidence" value="ECO:0007669"/>
    <property type="project" value="TreeGrafter"/>
</dbReference>
<dbReference type="InterPro" id="IPR000727">
    <property type="entry name" value="T_SNARE_dom"/>
</dbReference>
<evidence type="ECO:0000256" key="1">
    <source>
        <dbReference type="ARBA" id="ARBA00006108"/>
    </source>
</evidence>
<dbReference type="FunFam" id="1.20.5.110:FF:000002">
    <property type="entry name" value="Vesicle transport through interaction with t-SNAREsB"/>
    <property type="match status" value="1"/>
</dbReference>
<dbReference type="GO" id="GO:0006896">
    <property type="term" value="P:Golgi to vacuole transport"/>
    <property type="evidence" value="ECO:0007669"/>
    <property type="project" value="TreeGrafter"/>
</dbReference>
<dbReference type="FunCoup" id="A0A067MRB0">
    <property type="interactions" value="491"/>
</dbReference>
<evidence type="ECO:0000256" key="3">
    <source>
        <dbReference type="ARBA" id="ARBA00022692"/>
    </source>
</evidence>
<dbReference type="GO" id="GO:0005484">
    <property type="term" value="F:SNAP receptor activity"/>
    <property type="evidence" value="ECO:0007669"/>
    <property type="project" value="InterPro"/>
</dbReference>
<organism evidence="12 13">
    <name type="scientific">Botryobasidium botryosum (strain FD-172 SS1)</name>
    <dbReference type="NCBI Taxonomy" id="930990"/>
    <lineage>
        <taxon>Eukaryota</taxon>
        <taxon>Fungi</taxon>
        <taxon>Dikarya</taxon>
        <taxon>Basidiomycota</taxon>
        <taxon>Agaricomycotina</taxon>
        <taxon>Agaricomycetes</taxon>
        <taxon>Cantharellales</taxon>
        <taxon>Botryobasidiaceae</taxon>
        <taxon>Botryobasidium</taxon>
    </lineage>
</organism>
<dbReference type="Pfam" id="PF05008">
    <property type="entry name" value="V-SNARE"/>
    <property type="match status" value="1"/>
</dbReference>
<evidence type="ECO:0000256" key="6">
    <source>
        <dbReference type="ARBA" id="ARBA00023054"/>
    </source>
</evidence>
<dbReference type="PANTHER" id="PTHR21230">
    <property type="entry name" value="VESICLE TRANSPORT V-SNARE PROTEIN VTI1-RELATED"/>
    <property type="match status" value="1"/>
</dbReference>
<feature type="region of interest" description="Disordered" evidence="9">
    <location>
        <begin position="89"/>
        <end position="120"/>
    </location>
</feature>
<dbReference type="GO" id="GO:0006886">
    <property type="term" value="P:intracellular protein transport"/>
    <property type="evidence" value="ECO:0007669"/>
    <property type="project" value="InterPro"/>
</dbReference>
<feature type="compositionally biased region" description="Polar residues" evidence="9">
    <location>
        <begin position="94"/>
        <end position="117"/>
    </location>
</feature>
<dbReference type="GO" id="GO:0005794">
    <property type="term" value="C:Golgi apparatus"/>
    <property type="evidence" value="ECO:0007669"/>
    <property type="project" value="InterPro"/>
</dbReference>
<dbReference type="STRING" id="930990.A0A067MRB0"/>
<dbReference type="GO" id="GO:0000149">
    <property type="term" value="F:SNARE binding"/>
    <property type="evidence" value="ECO:0007669"/>
    <property type="project" value="TreeGrafter"/>
</dbReference>
<comment type="subcellular location">
    <subcellularLocation>
        <location evidence="8">Endomembrane system</location>
        <topology evidence="8">Single-pass type IV membrane protein</topology>
    </subcellularLocation>
</comment>
<dbReference type="InParanoid" id="A0A067MRB0"/>
<dbReference type="InterPro" id="IPR027027">
    <property type="entry name" value="GOSR2/Membrin/Bos1"/>
</dbReference>
<feature type="domain" description="T-SNARE coiled-coil homology" evidence="11">
    <location>
        <begin position="123"/>
        <end position="190"/>
    </location>
</feature>
<evidence type="ECO:0000256" key="9">
    <source>
        <dbReference type="SAM" id="MobiDB-lite"/>
    </source>
</evidence>
<dbReference type="PANTHER" id="PTHR21230:SF26">
    <property type="entry name" value="VESICLE TRANSPORT THROUGH INTERACTION WITH T-SNARES HOMOLOG 1A"/>
    <property type="match status" value="1"/>
</dbReference>
<dbReference type="GO" id="GO:0005829">
    <property type="term" value="C:cytosol"/>
    <property type="evidence" value="ECO:0007669"/>
    <property type="project" value="GOC"/>
</dbReference>
<evidence type="ECO:0000256" key="5">
    <source>
        <dbReference type="ARBA" id="ARBA00022989"/>
    </source>
</evidence>
<keyword evidence="7 10" id="KW-0472">Membrane</keyword>
<accession>A0A067MRB0</accession>
<comment type="similarity">
    <text evidence="1">Belongs to the VTI1 family.</text>
</comment>
<dbReference type="GO" id="GO:0012507">
    <property type="term" value="C:ER to Golgi transport vesicle membrane"/>
    <property type="evidence" value="ECO:0007669"/>
    <property type="project" value="TreeGrafter"/>
</dbReference>
<dbReference type="InterPro" id="IPR007705">
    <property type="entry name" value="Vesicle_trsprt_v-SNARE_N"/>
</dbReference>
<dbReference type="Pfam" id="PF12352">
    <property type="entry name" value="V-SNARE_C"/>
    <property type="match status" value="1"/>
</dbReference>
<evidence type="ECO:0000256" key="4">
    <source>
        <dbReference type="ARBA" id="ARBA00022927"/>
    </source>
</evidence>
<keyword evidence="13" id="KW-1185">Reference proteome</keyword>
<dbReference type="CDD" id="cd15862">
    <property type="entry name" value="SNARE_Vti1"/>
    <property type="match status" value="1"/>
</dbReference>
<feature type="transmembrane region" description="Helical" evidence="10">
    <location>
        <begin position="199"/>
        <end position="218"/>
    </location>
</feature>
<sequence>MDNLFDSYEQDFKQLVASVKDKLEKDGKEQRGEKLKATLRRVEMELDEADEMISQMEVEIHGMPQSVKGQFQTRVKNCKAELSRYKKQAKELHQSTTRTDLFSSGAPSDNPYGSSESADQRARLLSGTQVLADGTRRLEDSHRIALETEDVGADILRTLRTQRGQIEHTRDMLTETDTHIGRASGTLKGMIRRMHQQRIMTIGIVVVLVLIIGFILWAKLS</sequence>
<gene>
    <name evidence="12" type="ORF">BOTBODRAFT_105118</name>
</gene>
<evidence type="ECO:0000313" key="13">
    <source>
        <dbReference type="Proteomes" id="UP000027195"/>
    </source>
</evidence>
<dbReference type="EMBL" id="KL198022">
    <property type="protein sequence ID" value="KDQ18134.1"/>
    <property type="molecule type" value="Genomic_DNA"/>
</dbReference>
<evidence type="ECO:0000256" key="10">
    <source>
        <dbReference type="SAM" id="Phobius"/>
    </source>
</evidence>
<dbReference type="InterPro" id="IPR038407">
    <property type="entry name" value="v-SNARE_N_sf"/>
</dbReference>
<keyword evidence="6" id="KW-0175">Coiled coil</keyword>
<dbReference type="Proteomes" id="UP000027195">
    <property type="component" value="Unassembled WGS sequence"/>
</dbReference>
<dbReference type="GO" id="GO:0006891">
    <property type="term" value="P:intra-Golgi vesicle-mediated transport"/>
    <property type="evidence" value="ECO:0007669"/>
    <property type="project" value="TreeGrafter"/>
</dbReference>
<dbReference type="GO" id="GO:0042147">
    <property type="term" value="P:retrograde transport, endosome to Golgi"/>
    <property type="evidence" value="ECO:0007669"/>
    <property type="project" value="TreeGrafter"/>
</dbReference>
<keyword evidence="2" id="KW-0813">Transport</keyword>
<evidence type="ECO:0000259" key="11">
    <source>
        <dbReference type="SMART" id="SM00397"/>
    </source>
</evidence>
<proteinExistence type="inferred from homology"/>
<keyword evidence="4" id="KW-0653">Protein transport</keyword>
<dbReference type="AlphaFoldDB" id="A0A067MRB0"/>
<evidence type="ECO:0000313" key="12">
    <source>
        <dbReference type="EMBL" id="KDQ18134.1"/>
    </source>
</evidence>
<evidence type="ECO:0000256" key="2">
    <source>
        <dbReference type="ARBA" id="ARBA00022448"/>
    </source>
</evidence>
<dbReference type="GO" id="GO:0005789">
    <property type="term" value="C:endoplasmic reticulum membrane"/>
    <property type="evidence" value="ECO:0007669"/>
    <property type="project" value="TreeGrafter"/>
</dbReference>
<name>A0A067MRB0_BOTB1</name>
<keyword evidence="3 10" id="KW-0812">Transmembrane</keyword>
<dbReference type="Gene3D" id="1.20.58.400">
    <property type="entry name" value="t-snare proteins"/>
    <property type="match status" value="1"/>
</dbReference>
<dbReference type="GO" id="GO:0031902">
    <property type="term" value="C:late endosome membrane"/>
    <property type="evidence" value="ECO:0007669"/>
    <property type="project" value="TreeGrafter"/>
</dbReference>
<dbReference type="SUPFAM" id="SSF47661">
    <property type="entry name" value="t-snare proteins"/>
    <property type="match status" value="1"/>
</dbReference>
<dbReference type="SUPFAM" id="SSF58038">
    <property type="entry name" value="SNARE fusion complex"/>
    <property type="match status" value="1"/>
</dbReference>